<evidence type="ECO:0000313" key="1">
    <source>
        <dbReference type="EMBL" id="PKQ70071.1"/>
    </source>
</evidence>
<protein>
    <submittedName>
        <fullName evidence="1">WbqC-like protein family</fullName>
    </submittedName>
</protein>
<gene>
    <name evidence="1" type="ORF">Rain11_0875</name>
</gene>
<dbReference type="InterPro" id="IPR014985">
    <property type="entry name" value="WbqC"/>
</dbReference>
<evidence type="ECO:0000313" key="2">
    <source>
        <dbReference type="Proteomes" id="UP000233387"/>
    </source>
</evidence>
<reference evidence="1 2" key="1">
    <citation type="submission" date="2017-06" db="EMBL/GenBank/DDBJ databases">
        <title>Raineya orbicola gen. nov., sp. nov. a slightly thermophilic bacterium of the phylum Bacteroidetes and the description of Raineyaceae fam. nov.</title>
        <authorList>
            <person name="Albuquerque L."/>
            <person name="Polonia A.R.M."/>
            <person name="Barroso C."/>
            <person name="Froufe H.J.C."/>
            <person name="Lage O."/>
            <person name="Lobo-Da-Cunha A."/>
            <person name="Egas C."/>
            <person name="Da Costa M.S."/>
        </authorList>
    </citation>
    <scope>NUCLEOTIDE SEQUENCE [LARGE SCALE GENOMIC DNA]</scope>
    <source>
        <strain evidence="1 2">SPSPC-11</strain>
    </source>
</reference>
<dbReference type="EMBL" id="NKXO01000011">
    <property type="protein sequence ID" value="PKQ70071.1"/>
    <property type="molecule type" value="Genomic_DNA"/>
</dbReference>
<comment type="caution">
    <text evidence="1">The sequence shown here is derived from an EMBL/GenBank/DDBJ whole genome shotgun (WGS) entry which is preliminary data.</text>
</comment>
<sequence length="206" mass="24656">MHIIIEPQYLPSIAYFCAWRKAEQIELEIFEYYEKQSYRNRCYINTSQGKMLLSVPIKHLGKQVFKDIRIDYSENWVDVHWRSIASAYGKAPFFEYFAESFQNILYQKPAFLLDLNINLMTNCLKILGWQKIWFFSEKYVDLSPDWQDLRSVIHPKKTDKIKDFYKPYPYLQVFGNKFEENLSVIDLIFCEGKQSSLIIEQSIPNK</sequence>
<keyword evidence="2" id="KW-1185">Reference proteome</keyword>
<proteinExistence type="predicted"/>
<dbReference type="AlphaFoldDB" id="A0A2N3IIH3"/>
<accession>A0A2N3IIH3</accession>
<dbReference type="Proteomes" id="UP000233387">
    <property type="component" value="Unassembled WGS sequence"/>
</dbReference>
<dbReference type="RefSeq" id="WP_101358139.1">
    <property type="nucleotide sequence ID" value="NZ_NKXO01000011.1"/>
</dbReference>
<name>A0A2N3IIH3_9BACT</name>
<dbReference type="OrthoDB" id="1523452at2"/>
<dbReference type="Pfam" id="PF08889">
    <property type="entry name" value="WbqC"/>
    <property type="match status" value="1"/>
</dbReference>
<organism evidence="1 2">
    <name type="scientific">Raineya orbicola</name>
    <dbReference type="NCBI Taxonomy" id="2016530"/>
    <lineage>
        <taxon>Bacteria</taxon>
        <taxon>Pseudomonadati</taxon>
        <taxon>Bacteroidota</taxon>
        <taxon>Cytophagia</taxon>
        <taxon>Cytophagales</taxon>
        <taxon>Raineyaceae</taxon>
        <taxon>Raineya</taxon>
    </lineage>
</organism>